<sequence>MSSCFNLSVERIGYTFAYCLLFAVSLTGNALIGVIVYKTRSLRNPVNYFIANMAISDLLFPIFLIPQVLVQLNTNTWLIDGPLGQALCKLSGYLVDVSSAVSIQSLVIIAVDRFRAVVFPLRSPLISSKRGRFFILATWIIAMVVFCPSLFTWKVVEQPEGLACVRRWKAAVEESSLKETFPVAMTILYLYFPLVFIGILYLIIAFKMKAIKIIGLQSVNVREQRLKRERNVFKMCIAIVLVFAVCWVPFSIWWLLFLYSSDRTISSCGFQLFGVIAVFLRRSNCAVNPYICFIFSGNYPLKIAYIAAFFPVFLVSLIGNIFIGIIVYKTKSLKKPINFFILNMAMSDLVYPISMLPRDVASLFIGSSWLISGPLGQALCKLGSFSIEVSTVVSSQSLVLIAVDRFGAVVFPFRSPLISSNKCRFFILATWIIAMVVRCPVLFFFKVLEHPDGLVCAPLCRMSKSQRKIRSQVKAQFLKRKNLLNSRNFMQRTDLSRMSANVTATMNGIQSMSSCFNPIATRIGETFAYCLLFLVSLVGNTFIAMIVFKTKTLRKPINFLIVNMAMSDMLVPIFLFPRELVLTYTRSWLIGDPLGQVLCKLSIYASNLSFTVSIQSLVLIAVDRFGAVMFPLCSPLINFKRCRVFILATWFIAMAIFCPNLSASKVVESPEGLACVADWEDALGEIGYTSAYCLLFAVSLTGNALIGIVVYKTRSLRNPVNYFIANMAISDLLFPIFLIPQVLVQLNTNTWLIDGPLGQALCKLSGYLVDVSSAVSIQSLVTIAVDRFRAVVFPLSSPLISSKRCRFFILATWIIAMVVFCPSLFTWKVVEHPEGLACVRRWKAAVGESSLKKTFSAAMTIIYLYFPLVFIGILYLIIALKIKTKRIIGLQSVNVREQQRNVLKICIAIVLVFAVCWVPFSIWWLLFLYSSVRTIPSCGFQFFGVIAVFVRRSNCAVNPYICFIFSGNYRQGLKNLFS</sequence>
<feature type="transmembrane region" description="Helical" evidence="9">
    <location>
        <begin position="901"/>
        <end position="926"/>
    </location>
</feature>
<dbReference type="EMBL" id="CALNXJ010000022">
    <property type="protein sequence ID" value="CAH3126856.1"/>
    <property type="molecule type" value="Genomic_DNA"/>
</dbReference>
<dbReference type="SUPFAM" id="SSF81321">
    <property type="entry name" value="Family A G protein-coupled receptor-like"/>
    <property type="match status" value="4"/>
</dbReference>
<protein>
    <recommendedName>
        <fullName evidence="10">G-protein coupled receptors family 1 profile domain-containing protein</fullName>
    </recommendedName>
</protein>
<dbReference type="CDD" id="cd00637">
    <property type="entry name" value="7tm_classA_rhodopsin-like"/>
    <property type="match status" value="4"/>
</dbReference>
<evidence type="ECO:0000259" key="10">
    <source>
        <dbReference type="PROSITE" id="PS50262"/>
    </source>
</evidence>
<evidence type="ECO:0000256" key="9">
    <source>
        <dbReference type="SAM" id="Phobius"/>
    </source>
</evidence>
<evidence type="ECO:0000256" key="8">
    <source>
        <dbReference type="RuleBase" id="RU000688"/>
    </source>
</evidence>
<accession>A0AAU9WV15</accession>
<dbReference type="Pfam" id="PF00001">
    <property type="entry name" value="7tm_1"/>
    <property type="match status" value="4"/>
</dbReference>
<evidence type="ECO:0000313" key="12">
    <source>
        <dbReference type="Proteomes" id="UP001159428"/>
    </source>
</evidence>
<feature type="transmembrane region" description="Helical" evidence="9">
    <location>
        <begin position="12"/>
        <end position="37"/>
    </location>
</feature>
<keyword evidence="6 8" id="KW-0675">Receptor</keyword>
<feature type="transmembrane region" description="Helical" evidence="9">
    <location>
        <begin position="133"/>
        <end position="153"/>
    </location>
</feature>
<dbReference type="SMART" id="SM01381">
    <property type="entry name" value="7TM_GPCR_Srsx"/>
    <property type="match status" value="1"/>
</dbReference>
<feature type="transmembrane region" description="Helical" evidence="9">
    <location>
        <begin position="932"/>
        <end position="950"/>
    </location>
</feature>
<keyword evidence="12" id="KW-1185">Reference proteome</keyword>
<keyword evidence="2 8" id="KW-0812">Transmembrane</keyword>
<keyword evidence="5 9" id="KW-0472">Membrane</keyword>
<evidence type="ECO:0000256" key="7">
    <source>
        <dbReference type="ARBA" id="ARBA00023224"/>
    </source>
</evidence>
<feature type="transmembrane region" description="Helical" evidence="9">
    <location>
        <begin position="90"/>
        <end position="112"/>
    </location>
</feature>
<keyword evidence="4 8" id="KW-0297">G-protein coupled receptor</keyword>
<gene>
    <name evidence="11" type="ORF">PMEA_00012766</name>
</gene>
<dbReference type="AlphaFoldDB" id="A0AAU9WV15"/>
<keyword evidence="3 9" id="KW-1133">Transmembrane helix</keyword>
<feature type="domain" description="G-protein coupled receptors family 1 profile" evidence="10">
    <location>
        <begin position="702"/>
        <end position="962"/>
    </location>
</feature>
<comment type="similarity">
    <text evidence="8">Belongs to the G-protein coupled receptor 1 family.</text>
</comment>
<reference evidence="11 12" key="1">
    <citation type="submission" date="2022-05" db="EMBL/GenBank/DDBJ databases">
        <authorList>
            <consortium name="Genoscope - CEA"/>
            <person name="William W."/>
        </authorList>
    </citation>
    <scope>NUCLEOTIDE SEQUENCE [LARGE SCALE GENOMIC DNA]</scope>
</reference>
<feature type="transmembrane region" description="Helical" evidence="9">
    <location>
        <begin position="49"/>
        <end position="70"/>
    </location>
</feature>
<name>A0AAU9WV15_9CNID</name>
<feature type="transmembrane region" description="Helical" evidence="9">
    <location>
        <begin position="723"/>
        <end position="744"/>
    </location>
</feature>
<feature type="transmembrane region" description="Helical" evidence="9">
    <location>
        <begin position="861"/>
        <end position="880"/>
    </location>
</feature>
<feature type="transmembrane region" description="Helical" evidence="9">
    <location>
        <begin position="526"/>
        <end position="548"/>
    </location>
</feature>
<dbReference type="InterPro" id="IPR017452">
    <property type="entry name" value="GPCR_Rhodpsn_7TM"/>
</dbReference>
<evidence type="ECO:0000256" key="2">
    <source>
        <dbReference type="ARBA" id="ARBA00022692"/>
    </source>
</evidence>
<feature type="domain" description="G-protein coupled receptors family 1 profile" evidence="10">
    <location>
        <begin position="319"/>
        <end position="456"/>
    </location>
</feature>
<comment type="subcellular location">
    <subcellularLocation>
        <location evidence="1">Membrane</location>
        <topology evidence="1">Multi-pass membrane protein</topology>
    </subcellularLocation>
</comment>
<dbReference type="Proteomes" id="UP001159428">
    <property type="component" value="Unassembled WGS sequence"/>
</dbReference>
<feature type="domain" description="G-protein coupled receptors family 1 profile" evidence="10">
    <location>
        <begin position="539"/>
        <end position="675"/>
    </location>
</feature>
<organism evidence="11 12">
    <name type="scientific">Pocillopora meandrina</name>
    <dbReference type="NCBI Taxonomy" id="46732"/>
    <lineage>
        <taxon>Eukaryota</taxon>
        <taxon>Metazoa</taxon>
        <taxon>Cnidaria</taxon>
        <taxon>Anthozoa</taxon>
        <taxon>Hexacorallia</taxon>
        <taxon>Scleractinia</taxon>
        <taxon>Astrocoeniina</taxon>
        <taxon>Pocilloporidae</taxon>
        <taxon>Pocillopora</taxon>
    </lineage>
</organism>
<feature type="transmembrane region" description="Helical" evidence="9">
    <location>
        <begin position="425"/>
        <end position="445"/>
    </location>
</feature>
<comment type="caution">
    <text evidence="11">The sequence shown here is derived from an EMBL/GenBank/DDBJ whole genome shotgun (WGS) entry which is preliminary data.</text>
</comment>
<dbReference type="PANTHER" id="PTHR24243">
    <property type="entry name" value="G-PROTEIN COUPLED RECEPTOR"/>
    <property type="match status" value="1"/>
</dbReference>
<evidence type="ECO:0000256" key="3">
    <source>
        <dbReference type="ARBA" id="ARBA00022989"/>
    </source>
</evidence>
<feature type="transmembrane region" description="Helical" evidence="9">
    <location>
        <begin position="689"/>
        <end position="711"/>
    </location>
</feature>
<evidence type="ECO:0000256" key="5">
    <source>
        <dbReference type="ARBA" id="ARBA00023136"/>
    </source>
</evidence>
<dbReference type="Gene3D" id="1.20.1070.10">
    <property type="entry name" value="Rhodopsin 7-helix transmembrane proteins"/>
    <property type="match status" value="4"/>
</dbReference>
<feature type="transmembrane region" description="Helical" evidence="9">
    <location>
        <begin position="643"/>
        <end position="663"/>
    </location>
</feature>
<feature type="transmembrane region" description="Helical" evidence="9">
    <location>
        <begin position="807"/>
        <end position="827"/>
    </location>
</feature>
<feature type="non-terminal residue" evidence="11">
    <location>
        <position position="978"/>
    </location>
</feature>
<feature type="transmembrane region" description="Helical" evidence="9">
    <location>
        <begin position="303"/>
        <end position="328"/>
    </location>
</feature>
<evidence type="ECO:0000313" key="11">
    <source>
        <dbReference type="EMBL" id="CAH3126856.1"/>
    </source>
</evidence>
<dbReference type="PRINTS" id="PR00237">
    <property type="entry name" value="GPCRRHODOPSN"/>
</dbReference>
<feature type="transmembrane region" description="Helical" evidence="9">
    <location>
        <begin position="183"/>
        <end position="204"/>
    </location>
</feature>
<dbReference type="PROSITE" id="PS50262">
    <property type="entry name" value="G_PROTEIN_RECEP_F1_2"/>
    <property type="match status" value="4"/>
</dbReference>
<proteinExistence type="inferred from homology"/>
<feature type="domain" description="G-protein coupled receptors family 1 profile" evidence="10">
    <location>
        <begin position="28"/>
        <end position="292"/>
    </location>
</feature>
<keyword evidence="7 8" id="KW-0807">Transducer</keyword>
<feature type="transmembrane region" description="Helical" evidence="9">
    <location>
        <begin position="560"/>
        <end position="581"/>
    </location>
</feature>
<evidence type="ECO:0000256" key="6">
    <source>
        <dbReference type="ARBA" id="ARBA00023170"/>
    </source>
</evidence>
<dbReference type="InterPro" id="IPR000276">
    <property type="entry name" value="GPCR_Rhodpsn"/>
</dbReference>
<evidence type="ECO:0000256" key="4">
    <source>
        <dbReference type="ARBA" id="ARBA00023040"/>
    </source>
</evidence>
<feature type="transmembrane region" description="Helical" evidence="9">
    <location>
        <begin position="601"/>
        <end position="622"/>
    </location>
</feature>
<dbReference type="PROSITE" id="PS00237">
    <property type="entry name" value="G_PROTEIN_RECEP_F1_1"/>
    <property type="match status" value="2"/>
</dbReference>
<evidence type="ECO:0000256" key="1">
    <source>
        <dbReference type="ARBA" id="ARBA00004141"/>
    </source>
</evidence>
<dbReference type="GO" id="GO:0004930">
    <property type="term" value="F:G protein-coupled receptor activity"/>
    <property type="evidence" value="ECO:0007669"/>
    <property type="project" value="UniProtKB-KW"/>
</dbReference>
<dbReference type="PANTHER" id="PTHR24243:SF208">
    <property type="entry name" value="PYROKININ-1 RECEPTOR"/>
    <property type="match status" value="1"/>
</dbReference>
<feature type="transmembrane region" description="Helical" evidence="9">
    <location>
        <begin position="764"/>
        <end position="786"/>
    </location>
</feature>
<feature type="transmembrane region" description="Helical" evidence="9">
    <location>
        <begin position="232"/>
        <end position="256"/>
    </location>
</feature>
<dbReference type="GO" id="GO:0016020">
    <property type="term" value="C:membrane"/>
    <property type="evidence" value="ECO:0007669"/>
    <property type="project" value="UniProtKB-SubCell"/>
</dbReference>